<organism evidence="3 4">
    <name type="scientific">Cupriavidus necator (strain ATCC 43291 / DSM 13513 / CCUG 52238 / LMG 8453 / N-1)</name>
    <name type="common">Ralstonia eutropha</name>
    <dbReference type="NCBI Taxonomy" id="1042878"/>
    <lineage>
        <taxon>Bacteria</taxon>
        <taxon>Pseudomonadati</taxon>
        <taxon>Pseudomonadota</taxon>
        <taxon>Betaproteobacteria</taxon>
        <taxon>Burkholderiales</taxon>
        <taxon>Burkholderiaceae</taxon>
        <taxon>Cupriavidus</taxon>
    </lineage>
</organism>
<accession>F8GPE7</accession>
<evidence type="ECO:0000313" key="4">
    <source>
        <dbReference type="Proteomes" id="UP000006798"/>
    </source>
</evidence>
<gene>
    <name evidence="3" type="ordered locus">CNE_2c15560</name>
</gene>
<dbReference type="EMBL" id="CP002878">
    <property type="protein sequence ID" value="AEI80515.1"/>
    <property type="molecule type" value="Genomic_DNA"/>
</dbReference>
<keyword evidence="2" id="KW-0472">Membrane</keyword>
<reference evidence="3 4" key="1">
    <citation type="journal article" date="2011" name="J. Bacteriol.">
        <title>Complete genome sequence of the type strain Cupriavidus necator N-1.</title>
        <authorList>
            <person name="Poehlein A."/>
            <person name="Kusian B."/>
            <person name="Friedrich B."/>
            <person name="Daniel R."/>
            <person name="Bowien B."/>
        </authorList>
    </citation>
    <scope>NUCLEOTIDE SEQUENCE [LARGE SCALE GENOMIC DNA]</scope>
    <source>
        <strain evidence="4">ATCC 43291 / DSM 13513 / CCUG 52238 / LMG 8453 / N-1</strain>
    </source>
</reference>
<protein>
    <submittedName>
        <fullName evidence="3">Hypothetical membrane protein</fullName>
    </submittedName>
</protein>
<feature type="region of interest" description="Disordered" evidence="1">
    <location>
        <begin position="121"/>
        <end position="154"/>
    </location>
</feature>
<evidence type="ECO:0000313" key="3">
    <source>
        <dbReference type="EMBL" id="AEI80515.1"/>
    </source>
</evidence>
<name>F8GPE7_CUPNN</name>
<feature type="transmembrane region" description="Helical" evidence="2">
    <location>
        <begin position="34"/>
        <end position="54"/>
    </location>
</feature>
<sequence>MKRGVPAGTLLAPVGQRVWFPARWEGRGRRRMDWWLEAAQWPAMVVTVVATWLVGSRRTARRRAGFWVFLASNVLWIAWGWHGGAYALVVLQLALIAMNLRGTREARKAWPPASHRALAATGGARDEPLSLHEPGVRRTSGASEQPPAAAGPDR</sequence>
<evidence type="ECO:0000256" key="1">
    <source>
        <dbReference type="SAM" id="MobiDB-lite"/>
    </source>
</evidence>
<dbReference type="KEGG" id="cnc:CNE_2c15560"/>
<evidence type="ECO:0000256" key="2">
    <source>
        <dbReference type="SAM" id="Phobius"/>
    </source>
</evidence>
<keyword evidence="2" id="KW-0812">Transmembrane</keyword>
<dbReference type="Proteomes" id="UP000006798">
    <property type="component" value="Chromosome 2"/>
</dbReference>
<dbReference type="AlphaFoldDB" id="F8GPE7"/>
<dbReference type="HOGENOM" id="CLU_143363_0_0_4"/>
<proteinExistence type="predicted"/>
<feature type="transmembrane region" description="Helical" evidence="2">
    <location>
        <begin position="74"/>
        <end position="98"/>
    </location>
</feature>
<keyword evidence="2" id="KW-1133">Transmembrane helix</keyword>
<feature type="compositionally biased region" description="Basic and acidic residues" evidence="1">
    <location>
        <begin position="124"/>
        <end position="136"/>
    </location>
</feature>